<feature type="region of interest" description="Disordered" evidence="3">
    <location>
        <begin position="208"/>
        <end position="294"/>
    </location>
</feature>
<evidence type="ECO:0000256" key="1">
    <source>
        <dbReference type="ARBA" id="ARBA00004604"/>
    </source>
</evidence>
<dbReference type="InterPro" id="IPR050781">
    <property type="entry name" value="CWC22_splicing_factor"/>
</dbReference>
<sequence>MKLPAFKKDGMTRKEQRKSAKQLKKIQAKAFAQRTPIEQVMRETMGMTKEDKKKRKRKRQQEAKKDARKIEFLQRKNRNDSDNEDSDKDFDDSEDEDENPAKKSKTRGGIVEVSVNKGKRKYGDESEDSDEDLTYEKYLEEVKSATQKRRQNQQDGIEDDDAAIRKYGVLLGVNEEKKERDGKMKVPKSMKSDGLDLLLDFCDSERRKELMEDELEEDVEDEEGFEDEEQSDDEEEFDLSEGENGEDNDESLIDEMVSDEELEDEENGEGIESSEDESEILPSKPEEAEDIYGRKINKSTGELIKFDPAAARRKLDELDAATSSTNEQKARVDRAVNSIINKLSDAMLIKSQQGIAELWTTSSKNDVKSALYKFLSKALLAPFRLQDSLLTTYGAFMAMCHTMISNEISAHFVECFLCDLVKSMEEEEEADDKSMENRVVFTAFLVVFRILQPSILIEIIDKFAAHLNLTNLFAIRTLVACEFFLFQKYSLCSFSVEITVYFIRYLFISDGYKSLKKTSWPLVTSKIDEIAIEFQQKPISALPRAKFLLEEVISLKKSPPKAIDYEVVERQVKVLHGVTKKKGSSVSSDSKELSMTLNDLLHAEERGRWWIIGSAFRLPEQGGYGLLASAAASGQKKASTFPPEVVSLATKAGMNSEVRRHIFCSVATADDEDDAFERLLKLQLKGEKERELVHVLIAMMMKEKTFNAFYAALLQRFCEFNKRFVITLQFALWDRLRECEKLKPYQRTSIAQLLQHLIANEVMSITVLKTVEWATRSSSLTVILKKLFLGLAKSPKSVLKRVFEPVVNPQKRAKFELLSEGMRVFWHMNLKDSDAYQKVDQWIMESGYD</sequence>
<dbReference type="PANTHER" id="PTHR18034:SF4">
    <property type="entry name" value="NUCLEOLAR MIF4G DOMAIN-CONTAINING PROTEIN 1"/>
    <property type="match status" value="1"/>
</dbReference>
<evidence type="ECO:0000256" key="3">
    <source>
        <dbReference type="SAM" id="MobiDB-lite"/>
    </source>
</evidence>
<evidence type="ECO:0000313" key="6">
    <source>
        <dbReference type="Proteomes" id="UP000008281"/>
    </source>
</evidence>
<keyword evidence="2" id="KW-0539">Nucleus</keyword>
<gene>
    <name evidence="5" type="ORF">CRE_28314</name>
</gene>
<keyword evidence="6" id="KW-1185">Reference proteome</keyword>
<dbReference type="GO" id="GO:0042274">
    <property type="term" value="P:ribosomal small subunit biogenesis"/>
    <property type="evidence" value="ECO:0007669"/>
    <property type="project" value="TreeGrafter"/>
</dbReference>
<feature type="compositionally biased region" description="Acidic residues" evidence="3">
    <location>
        <begin position="82"/>
        <end position="98"/>
    </location>
</feature>
<accession>E3LLS8</accession>
<dbReference type="SMART" id="SM00544">
    <property type="entry name" value="MA3"/>
    <property type="match status" value="1"/>
</dbReference>
<dbReference type="Proteomes" id="UP000008281">
    <property type="component" value="Unassembled WGS sequence"/>
</dbReference>
<feature type="compositionally biased region" description="Basic and acidic residues" evidence="3">
    <location>
        <begin position="60"/>
        <end position="81"/>
    </location>
</feature>
<dbReference type="GO" id="GO:0003723">
    <property type="term" value="F:RNA binding"/>
    <property type="evidence" value="ECO:0007669"/>
    <property type="project" value="InterPro"/>
</dbReference>
<feature type="region of interest" description="Disordered" evidence="3">
    <location>
        <begin position="1"/>
        <end position="135"/>
    </location>
</feature>
<dbReference type="EMBL" id="DS268411">
    <property type="protein sequence ID" value="EFP02807.1"/>
    <property type="molecule type" value="Genomic_DNA"/>
</dbReference>
<dbReference type="Pfam" id="PF02847">
    <property type="entry name" value="MA3"/>
    <property type="match status" value="1"/>
</dbReference>
<organism evidence="6">
    <name type="scientific">Caenorhabditis remanei</name>
    <name type="common">Caenorhabditis vulgaris</name>
    <dbReference type="NCBI Taxonomy" id="31234"/>
    <lineage>
        <taxon>Eukaryota</taxon>
        <taxon>Metazoa</taxon>
        <taxon>Ecdysozoa</taxon>
        <taxon>Nematoda</taxon>
        <taxon>Chromadorea</taxon>
        <taxon>Rhabditida</taxon>
        <taxon>Rhabditina</taxon>
        <taxon>Rhabditomorpha</taxon>
        <taxon>Rhabditoidea</taxon>
        <taxon>Rhabditidae</taxon>
        <taxon>Peloderinae</taxon>
        <taxon>Caenorhabditis</taxon>
    </lineage>
</organism>
<dbReference type="PROSITE" id="PS51366">
    <property type="entry name" value="MI"/>
    <property type="match status" value="1"/>
</dbReference>
<evidence type="ECO:0000259" key="4">
    <source>
        <dbReference type="PROSITE" id="PS51366"/>
    </source>
</evidence>
<feature type="domain" description="MI" evidence="4">
    <location>
        <begin position="657"/>
        <end position="773"/>
    </location>
</feature>
<evidence type="ECO:0000313" key="5">
    <source>
        <dbReference type="EMBL" id="EFP02807.1"/>
    </source>
</evidence>
<dbReference type="GO" id="GO:0005730">
    <property type="term" value="C:nucleolus"/>
    <property type="evidence" value="ECO:0007669"/>
    <property type="project" value="UniProtKB-SubCell"/>
</dbReference>
<comment type="subcellular location">
    <subcellularLocation>
        <location evidence="1">Nucleus</location>
        <location evidence="1">Nucleolus</location>
    </subcellularLocation>
</comment>
<dbReference type="Gene3D" id="1.25.40.180">
    <property type="match status" value="1"/>
</dbReference>
<proteinExistence type="predicted"/>
<dbReference type="Pfam" id="PF02854">
    <property type="entry name" value="MIF4G"/>
    <property type="match status" value="1"/>
</dbReference>
<name>E3LLS8_CAERE</name>
<evidence type="ECO:0000256" key="2">
    <source>
        <dbReference type="ARBA" id="ARBA00023242"/>
    </source>
</evidence>
<dbReference type="eggNOG" id="KOG2141">
    <property type="taxonomic scope" value="Eukaryota"/>
</dbReference>
<feature type="compositionally biased region" description="Acidic residues" evidence="3">
    <location>
        <begin position="211"/>
        <end position="279"/>
    </location>
</feature>
<dbReference type="PANTHER" id="PTHR18034">
    <property type="entry name" value="CELL CYCLE CONTROL PROTEIN CWF22-RELATED"/>
    <property type="match status" value="1"/>
</dbReference>
<protein>
    <recommendedName>
        <fullName evidence="4">MI domain-containing protein</fullName>
    </recommendedName>
</protein>
<feature type="region of interest" description="Disordered" evidence="3">
    <location>
        <begin position="144"/>
        <end position="163"/>
    </location>
</feature>
<reference evidence="5" key="1">
    <citation type="submission" date="2007-07" db="EMBL/GenBank/DDBJ databases">
        <title>PCAP assembly of the Caenorhabditis remanei genome.</title>
        <authorList>
            <consortium name="The Caenorhabditis remanei Sequencing Consortium"/>
            <person name="Wilson R.K."/>
        </authorList>
    </citation>
    <scope>NUCLEOTIDE SEQUENCE [LARGE SCALE GENOMIC DNA]</scope>
    <source>
        <strain evidence="5">PB4641</strain>
    </source>
</reference>
<dbReference type="InParanoid" id="E3LLS8"/>
<dbReference type="SMART" id="SM00543">
    <property type="entry name" value="MIF4G"/>
    <property type="match status" value="1"/>
</dbReference>
<dbReference type="OrthoDB" id="10260961at2759"/>
<dbReference type="AlphaFoldDB" id="E3LLS8"/>
<dbReference type="InterPro" id="IPR003890">
    <property type="entry name" value="MIF4G-like_typ-3"/>
</dbReference>
<dbReference type="FunCoup" id="E3LLS8">
    <property type="interactions" value="2558"/>
</dbReference>
<dbReference type="OMA" id="FMVDILN"/>
<dbReference type="InterPro" id="IPR003891">
    <property type="entry name" value="Initiation_fac_eIF4g_MI"/>
</dbReference>
<dbReference type="STRING" id="31234.E3LLS8"/>
<dbReference type="HOGENOM" id="CLU_006786_1_1_1"/>
<feature type="compositionally biased region" description="Basic and acidic residues" evidence="3">
    <location>
        <begin position="1"/>
        <end position="18"/>
    </location>
</feature>